<protein>
    <submittedName>
        <fullName evidence="2">Uncharacterized protein</fullName>
    </submittedName>
</protein>
<evidence type="ECO:0000256" key="1">
    <source>
        <dbReference type="SAM" id="SignalP"/>
    </source>
</evidence>
<reference evidence="2 3" key="1">
    <citation type="submission" date="2016-11" db="EMBL/GenBank/DDBJ databases">
        <title>Mixed transmission modes and dynamic genome evolution in an obligate animal-bacterial symbiosis.</title>
        <authorList>
            <person name="Russell S.L."/>
            <person name="Corbett-Detig R.B."/>
            <person name="Cavanaugh C.M."/>
        </authorList>
    </citation>
    <scope>NUCLEOTIDE SEQUENCE [LARGE SCALE GENOMIC DNA]</scope>
    <source>
        <strain evidence="2">MA-KB16</strain>
    </source>
</reference>
<dbReference type="EMBL" id="MPNX01000001">
    <property type="protein sequence ID" value="OOY36224.1"/>
    <property type="molecule type" value="Genomic_DNA"/>
</dbReference>
<comment type="caution">
    <text evidence="2">The sequence shown here is derived from an EMBL/GenBank/DDBJ whole genome shotgun (WGS) entry which is preliminary data.</text>
</comment>
<proteinExistence type="predicted"/>
<gene>
    <name evidence="2" type="ORF">BOV88_01130</name>
</gene>
<feature type="chain" id="PRO_5012775063" evidence="1">
    <location>
        <begin position="24"/>
        <end position="93"/>
    </location>
</feature>
<keyword evidence="1" id="KW-0732">Signal</keyword>
<dbReference type="Proteomes" id="UP000190962">
    <property type="component" value="Unassembled WGS sequence"/>
</dbReference>
<accession>A0A1T2CNC4</accession>
<sequence length="93" mass="10686">MKMAAIRISALLFLLMLFTPAIAEFWAPVRQQFYHDTTYLTGGIGASEQEYLESKEVRQQYNLEILTASKKEASYPWPGPGWPQPAGQLYLMW</sequence>
<dbReference type="RefSeq" id="WP_078458985.1">
    <property type="nucleotide sequence ID" value="NZ_MPNX01000001.1"/>
</dbReference>
<organism evidence="2 3">
    <name type="scientific">Solemya velum gill symbiont</name>
    <dbReference type="NCBI Taxonomy" id="2340"/>
    <lineage>
        <taxon>Bacteria</taxon>
        <taxon>Pseudomonadati</taxon>
        <taxon>Pseudomonadota</taxon>
        <taxon>Gammaproteobacteria</taxon>
        <taxon>sulfur-oxidizing symbionts</taxon>
    </lineage>
</organism>
<evidence type="ECO:0000313" key="2">
    <source>
        <dbReference type="EMBL" id="OOY36224.1"/>
    </source>
</evidence>
<feature type="signal peptide" evidence="1">
    <location>
        <begin position="1"/>
        <end position="23"/>
    </location>
</feature>
<dbReference type="AlphaFoldDB" id="A0A1T2CNC4"/>
<evidence type="ECO:0000313" key="3">
    <source>
        <dbReference type="Proteomes" id="UP000190962"/>
    </source>
</evidence>
<name>A0A1T2CNC4_SOVGS</name>